<reference evidence="1 2" key="1">
    <citation type="journal article" date="2003" name="Proc. Natl. Acad. Sci. U.S.A.">
        <title>Complete genome sequence of the marine planctomycete Pirellula sp. strain 1.</title>
        <authorList>
            <person name="Gloeckner F.O."/>
            <person name="Kube M."/>
            <person name="Bauer M."/>
            <person name="Teeling H."/>
            <person name="Lombardot T."/>
            <person name="Ludwig W."/>
            <person name="Gade D."/>
            <person name="Beck A."/>
            <person name="Borzym K."/>
            <person name="Heitmann K."/>
            <person name="Rabus R."/>
            <person name="Schlesner H."/>
            <person name="Amann R."/>
            <person name="Reinhardt R."/>
        </authorList>
    </citation>
    <scope>NUCLEOTIDE SEQUENCE [LARGE SCALE GENOMIC DNA]</scope>
    <source>
        <strain evidence="2">DSM 10527 / NCIMB 13988 / SH1</strain>
    </source>
</reference>
<dbReference type="Proteomes" id="UP000001025">
    <property type="component" value="Chromosome"/>
</dbReference>
<evidence type="ECO:0000313" key="1">
    <source>
        <dbReference type="EMBL" id="CAD75373.1"/>
    </source>
</evidence>
<dbReference type="EMBL" id="BX294146">
    <property type="protein sequence ID" value="CAD75373.1"/>
    <property type="molecule type" value="Genomic_DNA"/>
</dbReference>
<evidence type="ECO:0000313" key="2">
    <source>
        <dbReference type="Proteomes" id="UP000001025"/>
    </source>
</evidence>
<name>Q7UNP5_RHOBA</name>
<proteinExistence type="predicted"/>
<keyword evidence="2" id="KW-1185">Reference proteome</keyword>
<dbReference type="InParanoid" id="Q7UNP5"/>
<accession>Q7UNP5</accession>
<dbReference type="HOGENOM" id="CLU_2719638_0_0_0"/>
<dbReference type="EnsemblBacteria" id="CAD75373">
    <property type="protein sequence ID" value="CAD75373"/>
    <property type="gene ID" value="RB7454"/>
</dbReference>
<gene>
    <name evidence="1" type="ordered locus">RB7454</name>
</gene>
<sequence>MKSQTARIHFECGPFFCVESTICDGLPRPAVGNVDGQMMSWQRLHWATIHRAWFNRSRLDVIPARRNDYGDG</sequence>
<dbReference type="STRING" id="243090.RB7454"/>
<dbReference type="AlphaFoldDB" id="Q7UNP5"/>
<protein>
    <submittedName>
        <fullName evidence="1">Uncharacterized protein</fullName>
    </submittedName>
</protein>
<dbReference type="KEGG" id="rba:RB7454"/>
<organism evidence="1 2">
    <name type="scientific">Rhodopirellula baltica (strain DSM 10527 / NCIMB 13988 / SH1)</name>
    <dbReference type="NCBI Taxonomy" id="243090"/>
    <lineage>
        <taxon>Bacteria</taxon>
        <taxon>Pseudomonadati</taxon>
        <taxon>Planctomycetota</taxon>
        <taxon>Planctomycetia</taxon>
        <taxon>Pirellulales</taxon>
        <taxon>Pirellulaceae</taxon>
        <taxon>Rhodopirellula</taxon>
    </lineage>
</organism>